<sequence length="257" mass="28051">MKDDGSPFCILVEQTDAKLCSCTVIMLHESIKIYRHIPLEDALVLLEEEFRRFLTKQEQQECAGISQRAGDLVDDFLARECLTSYSVPLGILHLLFLLSEGKHLYSDELSLIIDYLKTRKGQLEGFEMPDPSAGSDRSSFQSRNNTPIVGRPPPLLPTPGKKSLLNAAPPVPVKSGLLGDRPRRGLLPLPGLVNPSLFPPPLPLAGPSKMPAPLGCPFPKPTKRPLLGEKPGLLGPPPVLLQSVLPKRAVQPVSLLK</sequence>
<dbReference type="Proteomes" id="UP000694923">
    <property type="component" value="Unplaced"/>
</dbReference>
<protein>
    <submittedName>
        <fullName evidence="3">Nuclear receptor coactivator 5-like</fullName>
    </submittedName>
</protein>
<gene>
    <name evidence="3" type="primary">LOC103594838</name>
</gene>
<organism evidence="2 3">
    <name type="scientific">Galeopterus variegatus</name>
    <name type="common">Malayan flying lemur</name>
    <name type="synonym">Cynocephalus variegatus</name>
    <dbReference type="NCBI Taxonomy" id="482537"/>
    <lineage>
        <taxon>Eukaryota</taxon>
        <taxon>Metazoa</taxon>
        <taxon>Chordata</taxon>
        <taxon>Craniata</taxon>
        <taxon>Vertebrata</taxon>
        <taxon>Euteleostomi</taxon>
        <taxon>Mammalia</taxon>
        <taxon>Eutheria</taxon>
        <taxon>Euarchontoglires</taxon>
        <taxon>Dermoptera</taxon>
        <taxon>Cynocephalidae</taxon>
        <taxon>Galeopterus</taxon>
    </lineage>
</organism>
<feature type="region of interest" description="Disordered" evidence="1">
    <location>
        <begin position="126"/>
        <end position="167"/>
    </location>
</feature>
<keyword evidence="2" id="KW-1185">Reference proteome</keyword>
<reference evidence="3" key="1">
    <citation type="submission" date="2025-08" db="UniProtKB">
        <authorList>
            <consortium name="RefSeq"/>
        </authorList>
    </citation>
    <scope>IDENTIFICATION</scope>
</reference>
<dbReference type="SUPFAM" id="SSF52954">
    <property type="entry name" value="Class II aaRS ABD-related"/>
    <property type="match status" value="1"/>
</dbReference>
<feature type="compositionally biased region" description="Polar residues" evidence="1">
    <location>
        <begin position="135"/>
        <end position="147"/>
    </location>
</feature>
<evidence type="ECO:0000313" key="3">
    <source>
        <dbReference type="RefSeq" id="XP_008576339.1"/>
    </source>
</evidence>
<proteinExistence type="predicted"/>
<evidence type="ECO:0000256" key="1">
    <source>
        <dbReference type="SAM" id="MobiDB-lite"/>
    </source>
</evidence>
<dbReference type="GeneID" id="103594838"/>
<dbReference type="RefSeq" id="XP_008576339.1">
    <property type="nucleotide sequence ID" value="XM_008578117.1"/>
</dbReference>
<dbReference type="Gene3D" id="3.40.50.800">
    <property type="entry name" value="Anticodon-binding domain"/>
    <property type="match status" value="1"/>
</dbReference>
<name>A0ABM0R6U8_GALVR</name>
<dbReference type="PANTHER" id="PTHR23295:SF5">
    <property type="entry name" value="SI:CH211-216L23.2"/>
    <property type="match status" value="1"/>
</dbReference>
<feature type="region of interest" description="Disordered" evidence="1">
    <location>
        <begin position="213"/>
        <end position="237"/>
    </location>
</feature>
<dbReference type="InterPro" id="IPR052600">
    <property type="entry name" value="Nuc_rcpt_coact/corep"/>
</dbReference>
<accession>A0ABM0R6U8</accession>
<dbReference type="InterPro" id="IPR036621">
    <property type="entry name" value="Anticodon-bd_dom_sf"/>
</dbReference>
<dbReference type="PANTHER" id="PTHR23295">
    <property type="entry name" value="NUCLEAR RECEPTOR COACTIVATOR 5-RELATED"/>
    <property type="match status" value="1"/>
</dbReference>
<evidence type="ECO:0000313" key="2">
    <source>
        <dbReference type="Proteomes" id="UP000694923"/>
    </source>
</evidence>